<dbReference type="RefSeq" id="WP_344613847.1">
    <property type="nucleotide sequence ID" value="NZ_BAAARV010000029.1"/>
</dbReference>
<gene>
    <name evidence="1" type="ORF">GCM10010170_038940</name>
</gene>
<sequence>MIALLAEDTDFEPSPPYLFEPSQRGSGDVLSETDLHYTVFRSYVTLALSGTAVIGPRRRVPLFDFLVSVARLIAALRADRAYTLTFTEAADVVEFRPVAGERVEVAATDPYRCDDHGVRLADPEPDCLAQVDRPELLEALTGFLSYGRQQLLDNVPGLDRSPYVGELFVQE</sequence>
<evidence type="ECO:0000313" key="1">
    <source>
        <dbReference type="EMBL" id="GAA2349733.1"/>
    </source>
</evidence>
<dbReference type="EMBL" id="BAAARV010000029">
    <property type="protein sequence ID" value="GAA2349733.1"/>
    <property type="molecule type" value="Genomic_DNA"/>
</dbReference>
<accession>A0ABN3GEF3</accession>
<keyword evidence="2" id="KW-1185">Reference proteome</keyword>
<name>A0ABN3GEF3_9ACTN</name>
<comment type="caution">
    <text evidence="1">The sequence shown here is derived from an EMBL/GenBank/DDBJ whole genome shotgun (WGS) entry which is preliminary data.</text>
</comment>
<evidence type="ECO:0000313" key="2">
    <source>
        <dbReference type="Proteomes" id="UP001501444"/>
    </source>
</evidence>
<reference evidence="1 2" key="1">
    <citation type="journal article" date="2019" name="Int. J. Syst. Evol. Microbiol.">
        <title>The Global Catalogue of Microorganisms (GCM) 10K type strain sequencing project: providing services to taxonomists for standard genome sequencing and annotation.</title>
        <authorList>
            <consortium name="The Broad Institute Genomics Platform"/>
            <consortium name="The Broad Institute Genome Sequencing Center for Infectious Disease"/>
            <person name="Wu L."/>
            <person name="Ma J."/>
        </authorList>
    </citation>
    <scope>NUCLEOTIDE SEQUENCE [LARGE SCALE GENOMIC DNA]</scope>
    <source>
        <strain evidence="1 2">JCM 3272</strain>
    </source>
</reference>
<proteinExistence type="predicted"/>
<organism evidence="1 2">
    <name type="scientific">Dactylosporangium salmoneum</name>
    <dbReference type="NCBI Taxonomy" id="53361"/>
    <lineage>
        <taxon>Bacteria</taxon>
        <taxon>Bacillati</taxon>
        <taxon>Actinomycetota</taxon>
        <taxon>Actinomycetes</taxon>
        <taxon>Micromonosporales</taxon>
        <taxon>Micromonosporaceae</taxon>
        <taxon>Dactylosporangium</taxon>
    </lineage>
</organism>
<protein>
    <submittedName>
        <fullName evidence="1">Uncharacterized protein</fullName>
    </submittedName>
</protein>
<dbReference type="Proteomes" id="UP001501444">
    <property type="component" value="Unassembled WGS sequence"/>
</dbReference>